<comment type="caution">
    <text evidence="4">The sequence shown here is derived from an EMBL/GenBank/DDBJ whole genome shotgun (WGS) entry which is preliminary data.</text>
</comment>
<proteinExistence type="inferred from homology"/>
<dbReference type="PANTHER" id="PTHR10794:SF94">
    <property type="entry name" value="ESTERASE YHET-RELATED"/>
    <property type="match status" value="1"/>
</dbReference>
<dbReference type="InterPro" id="IPR012020">
    <property type="entry name" value="ABHD4"/>
</dbReference>
<organism evidence="4 5">
    <name type="scientific">Candidatus Muproteobacteria bacterium RBG_16_64_11</name>
    <dbReference type="NCBI Taxonomy" id="1817758"/>
    <lineage>
        <taxon>Bacteria</taxon>
        <taxon>Pseudomonadati</taxon>
        <taxon>Pseudomonadota</taxon>
        <taxon>Candidatus Muproteobacteria</taxon>
    </lineage>
</organism>
<dbReference type="GO" id="GO:0034338">
    <property type="term" value="F:short-chain carboxylesterase activity"/>
    <property type="evidence" value="ECO:0007669"/>
    <property type="project" value="TreeGrafter"/>
</dbReference>
<dbReference type="PANTHER" id="PTHR10794">
    <property type="entry name" value="ABHYDROLASE DOMAIN-CONTAINING PROTEIN"/>
    <property type="match status" value="1"/>
</dbReference>
<feature type="active site" description="Charge relay system" evidence="2">
    <location>
        <position position="261"/>
    </location>
</feature>
<dbReference type="GO" id="GO:0047372">
    <property type="term" value="F:monoacylglycerol lipase activity"/>
    <property type="evidence" value="ECO:0007669"/>
    <property type="project" value="TreeGrafter"/>
</dbReference>
<accession>A0A1F6TC67</accession>
<feature type="active site" description="Charge relay system" evidence="2">
    <location>
        <position position="136"/>
    </location>
</feature>
<dbReference type="Gene3D" id="3.40.50.1820">
    <property type="entry name" value="alpha/beta hydrolase"/>
    <property type="match status" value="1"/>
</dbReference>
<dbReference type="EMBL" id="MFSS01000082">
    <property type="protein sequence ID" value="OGI42692.1"/>
    <property type="molecule type" value="Genomic_DNA"/>
</dbReference>
<dbReference type="PIRSF" id="PIRSF005211">
    <property type="entry name" value="Ab_hydro_YheT"/>
    <property type="match status" value="1"/>
</dbReference>
<dbReference type="InterPro" id="IPR029058">
    <property type="entry name" value="AB_hydrolase_fold"/>
</dbReference>
<dbReference type="STRING" id="1817758.A2150_03675"/>
<dbReference type="InterPro" id="IPR050960">
    <property type="entry name" value="AB_hydrolase_4_sf"/>
</dbReference>
<dbReference type="InterPro" id="IPR000073">
    <property type="entry name" value="AB_hydrolase_1"/>
</dbReference>
<reference evidence="4 5" key="1">
    <citation type="journal article" date="2016" name="Nat. Commun.">
        <title>Thousands of microbial genomes shed light on interconnected biogeochemical processes in an aquifer system.</title>
        <authorList>
            <person name="Anantharaman K."/>
            <person name="Brown C.T."/>
            <person name="Hug L.A."/>
            <person name="Sharon I."/>
            <person name="Castelle C.J."/>
            <person name="Probst A.J."/>
            <person name="Thomas B.C."/>
            <person name="Singh A."/>
            <person name="Wilkins M.J."/>
            <person name="Karaoz U."/>
            <person name="Brodie E.L."/>
            <person name="Williams K.H."/>
            <person name="Hubbard S.S."/>
            <person name="Banfield J.F."/>
        </authorList>
    </citation>
    <scope>NUCLEOTIDE SEQUENCE [LARGE SCALE GENOMIC DNA]</scope>
</reference>
<evidence type="ECO:0000256" key="1">
    <source>
        <dbReference type="ARBA" id="ARBA00010884"/>
    </source>
</evidence>
<evidence type="ECO:0000256" key="2">
    <source>
        <dbReference type="PIRSR" id="PIRSR005211-1"/>
    </source>
</evidence>
<dbReference type="Pfam" id="PF00561">
    <property type="entry name" value="Abhydrolase_1"/>
    <property type="match status" value="1"/>
</dbReference>
<feature type="active site" description="Charge relay system" evidence="2">
    <location>
        <position position="289"/>
    </location>
</feature>
<comment type="similarity">
    <text evidence="1">Belongs to the AB hydrolase superfamily. AB hydrolase 4 family.</text>
</comment>
<gene>
    <name evidence="4" type="ORF">A2150_03675</name>
</gene>
<sequence>MTISFRPAWWLRNPHLQTLWPVFMRRRLRPPLRRERLELPDGDFVDLDWTLNDSGPLVILLHGLEGGSRSNYARGMLAALPRHGLRAVLMHFRGCSGEPNRLARAYHSGDTGDIDFLVRTLQAREPNTPLAAIGYSLGGNALLKWLGEQGAQAPIRCAVAVSVPFLLHASAARLNRGVSRIYQRKLLNDLKASVRRKAARLPLPVATQELDGLTSFQAFDDRITAPLHGFRDAWHYYTESSSRQFLNRIRIPTLIVHAADDPFMPKSAIPEAYELSDSIEFDLHRHGGHVGFVGGRLPWRPSYWLDNHIPAWLRRQLWLRVPTLHTDLGYSRP</sequence>
<dbReference type="AlphaFoldDB" id="A0A1F6TC67"/>
<dbReference type="Proteomes" id="UP000177925">
    <property type="component" value="Unassembled WGS sequence"/>
</dbReference>
<evidence type="ECO:0000313" key="4">
    <source>
        <dbReference type="EMBL" id="OGI42692.1"/>
    </source>
</evidence>
<keyword evidence="4" id="KW-0378">Hydrolase</keyword>
<evidence type="ECO:0000313" key="5">
    <source>
        <dbReference type="Proteomes" id="UP000177925"/>
    </source>
</evidence>
<feature type="domain" description="AB hydrolase-1" evidence="3">
    <location>
        <begin position="56"/>
        <end position="292"/>
    </location>
</feature>
<dbReference type="SUPFAM" id="SSF53474">
    <property type="entry name" value="alpha/beta-Hydrolases"/>
    <property type="match status" value="1"/>
</dbReference>
<name>A0A1F6TC67_9PROT</name>
<evidence type="ECO:0000259" key="3">
    <source>
        <dbReference type="Pfam" id="PF00561"/>
    </source>
</evidence>
<protein>
    <submittedName>
        <fullName evidence="4">Alpha/beta hydrolase</fullName>
    </submittedName>
</protein>
<dbReference type="NCBIfam" id="NF008218">
    <property type="entry name" value="PRK10985.1"/>
    <property type="match status" value="1"/>
</dbReference>